<accession>A0ABV7LI48</accession>
<evidence type="ECO:0000256" key="2">
    <source>
        <dbReference type="SAM" id="MobiDB-lite"/>
    </source>
</evidence>
<evidence type="ECO:0008006" key="5">
    <source>
        <dbReference type="Google" id="ProtNLM"/>
    </source>
</evidence>
<keyword evidence="1" id="KW-0802">TPR repeat</keyword>
<evidence type="ECO:0000313" key="3">
    <source>
        <dbReference type="EMBL" id="MFC3267237.1"/>
    </source>
</evidence>
<reference evidence="4" key="1">
    <citation type="journal article" date="2019" name="Int. J. Syst. Evol. Microbiol.">
        <title>The Global Catalogue of Microorganisms (GCM) 10K type strain sequencing project: providing services to taxonomists for standard genome sequencing and annotation.</title>
        <authorList>
            <consortium name="The Broad Institute Genomics Platform"/>
            <consortium name="The Broad Institute Genome Sequencing Center for Infectious Disease"/>
            <person name="Wu L."/>
            <person name="Ma J."/>
        </authorList>
    </citation>
    <scope>NUCLEOTIDE SEQUENCE [LARGE SCALE GENOMIC DNA]</scope>
    <source>
        <strain evidence="4">CCM 7941</strain>
    </source>
</reference>
<dbReference type="PROSITE" id="PS50005">
    <property type="entry name" value="TPR"/>
    <property type="match status" value="2"/>
</dbReference>
<dbReference type="SUPFAM" id="SSF48452">
    <property type="entry name" value="TPR-like"/>
    <property type="match status" value="1"/>
</dbReference>
<protein>
    <recommendedName>
        <fullName evidence="5">Tetratricopeptide repeat protein</fullName>
    </recommendedName>
</protein>
<feature type="region of interest" description="Disordered" evidence="2">
    <location>
        <begin position="1"/>
        <end position="27"/>
    </location>
</feature>
<feature type="repeat" description="TPR" evidence="1">
    <location>
        <begin position="101"/>
        <end position="134"/>
    </location>
</feature>
<dbReference type="Gene3D" id="1.25.40.10">
    <property type="entry name" value="Tetratricopeptide repeat domain"/>
    <property type="match status" value="1"/>
</dbReference>
<name>A0ABV7LI48_9HYPH</name>
<dbReference type="EMBL" id="JBHRUV010000097">
    <property type="protein sequence ID" value="MFC3267237.1"/>
    <property type="molecule type" value="Genomic_DNA"/>
</dbReference>
<dbReference type="InterPro" id="IPR011990">
    <property type="entry name" value="TPR-like_helical_dom_sf"/>
</dbReference>
<proteinExistence type="predicted"/>
<dbReference type="Proteomes" id="UP001595536">
    <property type="component" value="Unassembled WGS sequence"/>
</dbReference>
<dbReference type="InterPro" id="IPR019734">
    <property type="entry name" value="TPR_rpt"/>
</dbReference>
<evidence type="ECO:0000256" key="1">
    <source>
        <dbReference type="PROSITE-ProRule" id="PRU00339"/>
    </source>
</evidence>
<feature type="non-terminal residue" evidence="3">
    <location>
        <position position="1"/>
    </location>
</feature>
<comment type="caution">
    <text evidence="3">The sequence shown here is derived from an EMBL/GenBank/DDBJ whole genome shotgun (WGS) entry which is preliminary data.</text>
</comment>
<gene>
    <name evidence="3" type="ORF">ACFOEX_12885</name>
</gene>
<dbReference type="SMART" id="SM00028">
    <property type="entry name" value="TPR"/>
    <property type="match status" value="3"/>
</dbReference>
<dbReference type="RefSeq" id="WP_376868982.1">
    <property type="nucleotide sequence ID" value="NZ_JBHRUV010000097.1"/>
</dbReference>
<sequence>AAPAAAGPAPEAATPAPQAPASGEAGERANALDGLFARLKETTDSDEGEGIARRIEAQWRRSGSAVADLLASRAMAASLAGDPALGVHLADQVIAFRPGWAAAWRQRATLLAQLGDDQRAAADLARALALEPRDYQALALLGALFQRNDDPAGALRAWRRSLEINPHQGELKERVEKLAPEVDGRDL</sequence>
<keyword evidence="4" id="KW-1185">Reference proteome</keyword>
<organism evidence="3 4">
    <name type="scientific">Camelimonas abortus</name>
    <dbReference type="NCBI Taxonomy" id="1017184"/>
    <lineage>
        <taxon>Bacteria</taxon>
        <taxon>Pseudomonadati</taxon>
        <taxon>Pseudomonadota</taxon>
        <taxon>Alphaproteobacteria</taxon>
        <taxon>Hyphomicrobiales</taxon>
        <taxon>Chelatococcaceae</taxon>
        <taxon>Camelimonas</taxon>
    </lineage>
</organism>
<feature type="repeat" description="TPR" evidence="1">
    <location>
        <begin position="135"/>
        <end position="168"/>
    </location>
</feature>
<evidence type="ECO:0000313" key="4">
    <source>
        <dbReference type="Proteomes" id="UP001595536"/>
    </source>
</evidence>
<feature type="compositionally biased region" description="Low complexity" evidence="2">
    <location>
        <begin position="1"/>
        <end position="21"/>
    </location>
</feature>